<sequence>MKAVTPRAYPAVEVGCWILSIVTSLMASQISGEITWLLLGLAAPVAYLLAVARPLRDKSPEWELRNAVYFNNAARLTLVSFYVALLPGSGRWEASWPSCSSFFCGNGVPTSPWAARTS</sequence>
<keyword evidence="1" id="KW-1133">Transmembrane helix</keyword>
<feature type="transmembrane region" description="Helical" evidence="1">
    <location>
        <begin position="36"/>
        <end position="55"/>
    </location>
</feature>
<evidence type="ECO:0000313" key="3">
    <source>
        <dbReference type="Proteomes" id="UP000254118"/>
    </source>
</evidence>
<feature type="transmembrane region" description="Helical" evidence="1">
    <location>
        <begin position="12"/>
        <end position="30"/>
    </location>
</feature>
<gene>
    <name evidence="2" type="ORF">NCTC7915_01586</name>
</gene>
<evidence type="ECO:0000256" key="1">
    <source>
        <dbReference type="SAM" id="Phobius"/>
    </source>
</evidence>
<organism evidence="2 3">
    <name type="scientific">Dermatophilus congolensis</name>
    <dbReference type="NCBI Taxonomy" id="1863"/>
    <lineage>
        <taxon>Bacteria</taxon>
        <taxon>Bacillati</taxon>
        <taxon>Actinomycetota</taxon>
        <taxon>Actinomycetes</taxon>
        <taxon>Micrococcales</taxon>
        <taxon>Dermatophilaceae</taxon>
        <taxon>Dermatophilus</taxon>
    </lineage>
</organism>
<accession>A0AA46BNW6</accession>
<keyword evidence="1" id="KW-0812">Transmembrane</keyword>
<protein>
    <submittedName>
        <fullName evidence="2">Uncharacterized protein</fullName>
    </submittedName>
</protein>
<proteinExistence type="predicted"/>
<comment type="caution">
    <text evidence="2">The sequence shown here is derived from an EMBL/GenBank/DDBJ whole genome shotgun (WGS) entry which is preliminary data.</text>
</comment>
<dbReference type="AlphaFoldDB" id="A0AA46BNW6"/>
<evidence type="ECO:0000313" key="2">
    <source>
        <dbReference type="EMBL" id="STD11424.1"/>
    </source>
</evidence>
<keyword evidence="1" id="KW-0472">Membrane</keyword>
<name>A0AA46BNW6_9MICO</name>
<reference evidence="2 3" key="1">
    <citation type="submission" date="2018-06" db="EMBL/GenBank/DDBJ databases">
        <authorList>
            <consortium name="Pathogen Informatics"/>
            <person name="Doyle S."/>
        </authorList>
    </citation>
    <scope>NUCLEOTIDE SEQUENCE [LARGE SCALE GENOMIC DNA]</scope>
    <source>
        <strain evidence="2 3">NCTC7915</strain>
    </source>
</reference>
<dbReference type="Proteomes" id="UP000254118">
    <property type="component" value="Unassembled WGS sequence"/>
</dbReference>
<dbReference type="EMBL" id="UFYA01000001">
    <property type="protein sequence ID" value="STD11424.1"/>
    <property type="molecule type" value="Genomic_DNA"/>
</dbReference>